<dbReference type="NCBIfam" id="NF009466">
    <property type="entry name" value="PRK12826.1-2"/>
    <property type="match status" value="1"/>
</dbReference>
<dbReference type="InterPro" id="IPR057326">
    <property type="entry name" value="KR_dom"/>
</dbReference>
<dbReference type="PRINTS" id="PR00081">
    <property type="entry name" value="GDHRDH"/>
</dbReference>
<dbReference type="InterPro" id="IPR002347">
    <property type="entry name" value="SDR_fam"/>
</dbReference>
<dbReference type="Pfam" id="PF13561">
    <property type="entry name" value="adh_short_C2"/>
    <property type="match status" value="1"/>
</dbReference>
<proteinExistence type="inferred from homology"/>
<dbReference type="PROSITE" id="PS00061">
    <property type="entry name" value="ADH_SHORT"/>
    <property type="match status" value="1"/>
</dbReference>
<dbReference type="PANTHER" id="PTHR42760:SF133">
    <property type="entry name" value="3-OXOACYL-[ACYL-CARRIER-PROTEIN] REDUCTASE"/>
    <property type="match status" value="1"/>
</dbReference>
<feature type="domain" description="Ketoreductase" evidence="3">
    <location>
        <begin position="8"/>
        <end position="180"/>
    </location>
</feature>
<dbReference type="EC" id="1.1.1.100" evidence="4"/>
<reference evidence="4" key="1">
    <citation type="submission" date="2019-08" db="EMBL/GenBank/DDBJ databases">
        <authorList>
            <person name="Kucharzyk K."/>
            <person name="Murdoch R.W."/>
            <person name="Higgins S."/>
            <person name="Loffler F."/>
        </authorList>
    </citation>
    <scope>NUCLEOTIDE SEQUENCE</scope>
</reference>
<dbReference type="CDD" id="cd05333">
    <property type="entry name" value="BKR_SDR_c"/>
    <property type="match status" value="1"/>
</dbReference>
<organism evidence="4">
    <name type="scientific">bioreactor metagenome</name>
    <dbReference type="NCBI Taxonomy" id="1076179"/>
    <lineage>
        <taxon>unclassified sequences</taxon>
        <taxon>metagenomes</taxon>
        <taxon>ecological metagenomes</taxon>
    </lineage>
</organism>
<accession>A0A644TY30</accession>
<dbReference type="SMART" id="SM00822">
    <property type="entry name" value="PKS_KR"/>
    <property type="match status" value="1"/>
</dbReference>
<dbReference type="InterPro" id="IPR036291">
    <property type="entry name" value="NAD(P)-bd_dom_sf"/>
</dbReference>
<dbReference type="AlphaFoldDB" id="A0A644TY30"/>
<dbReference type="GO" id="GO:0051287">
    <property type="term" value="F:NAD binding"/>
    <property type="evidence" value="ECO:0007669"/>
    <property type="project" value="InterPro"/>
</dbReference>
<comment type="similarity">
    <text evidence="1">Belongs to the short-chain dehydrogenases/reductases (SDR) family.</text>
</comment>
<dbReference type="EMBL" id="VSSQ01000054">
    <property type="protein sequence ID" value="MPL70621.1"/>
    <property type="molecule type" value="Genomic_DNA"/>
</dbReference>
<evidence type="ECO:0000256" key="1">
    <source>
        <dbReference type="ARBA" id="ARBA00006484"/>
    </source>
</evidence>
<sequence>MDLLLKDKIAVITGASRGIGAAMADKFQAEGARVYRLSRTPARAEAGGASPNWIACDVADEASAEAGINAVLAAEGRVDILVNNAGITRDGLIMRMKTEDWDIVQDTNLRSAFFLSRAVARHMLKRREGCILNISSVVGIIGNGGQTNYSASKAGLIGFTKSLARELAPRGVRVNALAPGFIRTSMTDTIPEEFKQKLLDSIPLGRVGEAEDAANTALFLCSPLAAYLTGVVLQVDGGMGM</sequence>
<evidence type="ECO:0000313" key="4">
    <source>
        <dbReference type="EMBL" id="MPL70621.1"/>
    </source>
</evidence>
<dbReference type="GO" id="GO:0006633">
    <property type="term" value="P:fatty acid biosynthetic process"/>
    <property type="evidence" value="ECO:0007669"/>
    <property type="project" value="InterPro"/>
</dbReference>
<keyword evidence="2 4" id="KW-0560">Oxidoreductase</keyword>
<dbReference type="InterPro" id="IPR011284">
    <property type="entry name" value="3oxo_ACP_reduc"/>
</dbReference>
<name>A0A644TY30_9ZZZZ</name>
<evidence type="ECO:0000259" key="3">
    <source>
        <dbReference type="SMART" id="SM00822"/>
    </source>
</evidence>
<dbReference type="PANTHER" id="PTHR42760">
    <property type="entry name" value="SHORT-CHAIN DEHYDROGENASES/REDUCTASES FAMILY MEMBER"/>
    <property type="match status" value="1"/>
</dbReference>
<dbReference type="NCBIfam" id="NF005559">
    <property type="entry name" value="PRK07231.1"/>
    <property type="match status" value="1"/>
</dbReference>
<dbReference type="InterPro" id="IPR020904">
    <property type="entry name" value="Sc_DH/Rdtase_CS"/>
</dbReference>
<dbReference type="NCBIfam" id="TIGR01830">
    <property type="entry name" value="3oxo_ACP_reduc"/>
    <property type="match status" value="1"/>
</dbReference>
<dbReference type="FunFam" id="3.40.50.720:FF:000173">
    <property type="entry name" value="3-oxoacyl-[acyl-carrier protein] reductase"/>
    <property type="match status" value="1"/>
</dbReference>
<evidence type="ECO:0000256" key="2">
    <source>
        <dbReference type="ARBA" id="ARBA00023002"/>
    </source>
</evidence>
<protein>
    <submittedName>
        <fullName evidence="4">3-oxoacyl-[acyl-carrier-protein] reductase FabG</fullName>
        <ecNumber evidence="4">1.1.1.100</ecNumber>
    </submittedName>
</protein>
<comment type="caution">
    <text evidence="4">The sequence shown here is derived from an EMBL/GenBank/DDBJ whole genome shotgun (WGS) entry which is preliminary data.</text>
</comment>
<dbReference type="Gene3D" id="3.40.50.720">
    <property type="entry name" value="NAD(P)-binding Rossmann-like Domain"/>
    <property type="match status" value="1"/>
</dbReference>
<dbReference type="PRINTS" id="PR00080">
    <property type="entry name" value="SDRFAMILY"/>
</dbReference>
<dbReference type="GO" id="GO:0004316">
    <property type="term" value="F:3-oxoacyl-[acyl-carrier-protein] reductase (NADPH) activity"/>
    <property type="evidence" value="ECO:0007669"/>
    <property type="project" value="UniProtKB-EC"/>
</dbReference>
<dbReference type="SUPFAM" id="SSF51735">
    <property type="entry name" value="NAD(P)-binding Rossmann-fold domains"/>
    <property type="match status" value="1"/>
</dbReference>
<gene>
    <name evidence="4" type="primary">fabG_13</name>
    <name evidence="4" type="ORF">SDC9_16380</name>
</gene>